<gene>
    <name evidence="2" type="ORF">IHE70_00560</name>
</gene>
<evidence type="ECO:0000256" key="1">
    <source>
        <dbReference type="SAM" id="MobiDB-lite"/>
    </source>
</evidence>
<dbReference type="EMBL" id="JACYXT010000001">
    <property type="protein sequence ID" value="MBD9721753.1"/>
    <property type="molecule type" value="Genomic_DNA"/>
</dbReference>
<name>A0A927QCM5_9ACTN</name>
<protein>
    <submittedName>
        <fullName evidence="2">Uncharacterized protein</fullName>
    </submittedName>
</protein>
<dbReference type="GeneID" id="79929436"/>
<feature type="region of interest" description="Disordered" evidence="1">
    <location>
        <begin position="97"/>
        <end position="127"/>
    </location>
</feature>
<proteinExistence type="predicted"/>
<reference evidence="2" key="1">
    <citation type="submission" date="2020-09" db="EMBL/GenBank/DDBJ databases">
        <title>Streptomyces canutascabiei sp. nov., which causes potato common scab and is distributed across the world.</title>
        <authorList>
            <person name="Nguyen H.P."/>
            <person name="Weisberg A.J."/>
            <person name="Chang J.H."/>
            <person name="Clarke C.R."/>
        </authorList>
    </citation>
    <scope>NUCLEOTIDE SEQUENCE</scope>
    <source>
        <strain evidence="2">ID-01-6.2a</strain>
    </source>
</reference>
<organism evidence="2 3">
    <name type="scientific">Streptomyces caniscabiei</name>
    <dbReference type="NCBI Taxonomy" id="2746961"/>
    <lineage>
        <taxon>Bacteria</taxon>
        <taxon>Bacillati</taxon>
        <taxon>Actinomycetota</taxon>
        <taxon>Actinomycetes</taxon>
        <taxon>Kitasatosporales</taxon>
        <taxon>Streptomycetaceae</taxon>
        <taxon>Streptomyces</taxon>
    </lineage>
</organism>
<comment type="caution">
    <text evidence="2">The sequence shown here is derived from an EMBL/GenBank/DDBJ whole genome shotgun (WGS) entry which is preliminary data.</text>
</comment>
<evidence type="ECO:0000313" key="3">
    <source>
        <dbReference type="Proteomes" id="UP000661025"/>
    </source>
</evidence>
<accession>A0A927QCM5</accession>
<feature type="region of interest" description="Disordered" evidence="1">
    <location>
        <begin position="29"/>
        <end position="59"/>
    </location>
</feature>
<sequence length="127" mass="12770">MRHGTRTAPLVVLAAVVLALLAALGVAGPGATGGPSAGVAAAVGHHGDGPPRADAGPGLDHVLRASVRHEQHGEHPAPRGHLALRDEDTAVVPPRLGRLAAPTGRIPFSDPHPTQDRGRAPPVLSGI</sequence>
<dbReference type="Proteomes" id="UP000661025">
    <property type="component" value="Unassembled WGS sequence"/>
</dbReference>
<evidence type="ECO:0000313" key="2">
    <source>
        <dbReference type="EMBL" id="MBD9721753.1"/>
    </source>
</evidence>
<dbReference type="RefSeq" id="WP_192358697.1">
    <property type="nucleotide sequence ID" value="NZ_CP119182.1"/>
</dbReference>
<dbReference type="AlphaFoldDB" id="A0A927QCM5"/>